<keyword evidence="2" id="KW-0378">Hydrolase</keyword>
<dbReference type="Proteomes" id="UP001212326">
    <property type="component" value="Plasmid punmamed1"/>
</dbReference>
<evidence type="ECO:0000313" key="2">
    <source>
        <dbReference type="EMBL" id="WBO69738.1"/>
    </source>
</evidence>
<dbReference type="EMBL" id="CP115301">
    <property type="protein sequence ID" value="WBO69738.1"/>
    <property type="molecule type" value="Genomic_DNA"/>
</dbReference>
<dbReference type="Gene3D" id="3.40.630.100">
    <property type="entry name" value="Poly-gamma-glutamate hydrolase, zinc-binding motif"/>
    <property type="match status" value="1"/>
</dbReference>
<dbReference type="RefSeq" id="WP_270086906.1">
    <property type="nucleotide sequence ID" value="NZ_CP115301.1"/>
</dbReference>
<keyword evidence="2" id="KW-0614">Plasmid</keyword>
<name>A0ABY7PL21_9ACTN</name>
<protein>
    <submittedName>
        <fullName evidence="2">Poly-gamma-glutamate hydrolase family protein</fullName>
    </submittedName>
</protein>
<dbReference type="Pfam" id="PF05908">
    <property type="entry name" value="Gamma_PGA_hydro"/>
    <property type="match status" value="1"/>
</dbReference>
<accession>A0ABY7PL21</accession>
<reference evidence="2 3" key="1">
    <citation type="submission" date="2022-12" db="EMBL/GenBank/DDBJ databases">
        <title>HUAS 2-6.</title>
        <authorList>
            <person name="Mo P."/>
        </authorList>
    </citation>
    <scope>NUCLEOTIDE SEQUENCE [LARGE SCALE GENOMIC DNA]</scope>
    <source>
        <strain evidence="2 3">HUAS 2-6</strain>
        <plasmid evidence="2 3">punmamed1</plasmid>
    </source>
</reference>
<evidence type="ECO:0000256" key="1">
    <source>
        <dbReference type="SAM" id="MobiDB-lite"/>
    </source>
</evidence>
<sequence>MPRSYPPEFRRKINARGTSSPVGSTAVIAPHGGGIEAGTSELCMAIAGYTPFEADTDPASAAVPGEPQRDYWMFEALANSAAQHVTSAAGTNASSGTCWRPSRSTL</sequence>
<proteinExistence type="predicted"/>
<evidence type="ECO:0000313" key="3">
    <source>
        <dbReference type="Proteomes" id="UP001212326"/>
    </source>
</evidence>
<dbReference type="InterPro" id="IPR008585">
    <property type="entry name" value="Gamma_PGA_hydro"/>
</dbReference>
<organism evidence="2 3">
    <name type="scientific">Streptomyces camelliae</name>
    <dbReference type="NCBI Taxonomy" id="3004093"/>
    <lineage>
        <taxon>Bacteria</taxon>
        <taxon>Bacillati</taxon>
        <taxon>Actinomycetota</taxon>
        <taxon>Actinomycetes</taxon>
        <taxon>Kitasatosporales</taxon>
        <taxon>Streptomycetaceae</taxon>
        <taxon>Streptomyces</taxon>
    </lineage>
</organism>
<feature type="region of interest" description="Disordered" evidence="1">
    <location>
        <begin position="1"/>
        <end position="27"/>
    </location>
</feature>
<feature type="region of interest" description="Disordered" evidence="1">
    <location>
        <begin position="87"/>
        <end position="106"/>
    </location>
</feature>
<dbReference type="InterPro" id="IPR038128">
    <property type="entry name" value="Gamma_PGA_hydro_sf"/>
</dbReference>
<gene>
    <name evidence="2" type="ORF">O1G22_44195</name>
</gene>
<dbReference type="GO" id="GO:0016787">
    <property type="term" value="F:hydrolase activity"/>
    <property type="evidence" value="ECO:0007669"/>
    <property type="project" value="UniProtKB-KW"/>
</dbReference>
<keyword evidence="3" id="KW-1185">Reference proteome</keyword>
<geneLocation type="plasmid" evidence="2 3">
    <name>punmamed1</name>
</geneLocation>